<evidence type="ECO:0000256" key="4">
    <source>
        <dbReference type="ARBA" id="ARBA00023239"/>
    </source>
</evidence>
<comment type="similarity">
    <text evidence="2">Belongs to the threonine aldolase family.</text>
</comment>
<dbReference type="AlphaFoldDB" id="A0A7C1JV65"/>
<feature type="modified residue" description="N6-(pyridoxal phosphate)lysine" evidence="5">
    <location>
        <position position="203"/>
    </location>
</feature>
<comment type="cofactor">
    <cofactor evidence="1">
        <name>pyridoxal 5'-phosphate</name>
        <dbReference type="ChEBI" id="CHEBI:597326"/>
    </cofactor>
</comment>
<dbReference type="GO" id="GO:0006545">
    <property type="term" value="P:glycine biosynthetic process"/>
    <property type="evidence" value="ECO:0007669"/>
    <property type="project" value="TreeGrafter"/>
</dbReference>
<dbReference type="InterPro" id="IPR015422">
    <property type="entry name" value="PyrdxlP-dep_Trfase_small"/>
</dbReference>
<dbReference type="NCBIfam" id="NF007825">
    <property type="entry name" value="PRK10534.1"/>
    <property type="match status" value="1"/>
</dbReference>
<dbReference type="SUPFAM" id="SSF53383">
    <property type="entry name" value="PLP-dependent transferases"/>
    <property type="match status" value="1"/>
</dbReference>
<organism evidence="7">
    <name type="scientific">Caldilinea aerophila</name>
    <dbReference type="NCBI Taxonomy" id="133453"/>
    <lineage>
        <taxon>Bacteria</taxon>
        <taxon>Bacillati</taxon>
        <taxon>Chloroflexota</taxon>
        <taxon>Caldilineae</taxon>
        <taxon>Caldilineales</taxon>
        <taxon>Caldilineaceae</taxon>
        <taxon>Caldilinea</taxon>
    </lineage>
</organism>
<dbReference type="InterPro" id="IPR015421">
    <property type="entry name" value="PyrdxlP-dep_Trfase_major"/>
</dbReference>
<dbReference type="NCBIfam" id="NF041359">
    <property type="entry name" value="GntG_guanitoxin"/>
    <property type="match status" value="1"/>
</dbReference>
<dbReference type="InterPro" id="IPR001597">
    <property type="entry name" value="ArAA_b-elim_lyase/Thr_aldolase"/>
</dbReference>
<feature type="domain" description="Aromatic amino acid beta-eliminating lyase/threonine aldolase" evidence="6">
    <location>
        <begin position="6"/>
        <end position="290"/>
    </location>
</feature>
<evidence type="ECO:0000256" key="1">
    <source>
        <dbReference type="ARBA" id="ARBA00001933"/>
    </source>
</evidence>
<evidence type="ECO:0000256" key="3">
    <source>
        <dbReference type="ARBA" id="ARBA00022898"/>
    </source>
</evidence>
<evidence type="ECO:0000259" key="6">
    <source>
        <dbReference type="Pfam" id="PF01212"/>
    </source>
</evidence>
<dbReference type="EMBL" id="DSMG01000192">
    <property type="protein sequence ID" value="HDX33427.1"/>
    <property type="molecule type" value="Genomic_DNA"/>
</dbReference>
<sequence length="346" mass="36712">MEKVIDLRSDTVTKPTPAMRCAMAEAEVGDDVYGEDPTVNRLEALVAERLGKEAALFVPSGTMGNLISILSHCGRGDEMLLGDQAHIFHYEQGGSAAVGGVHPRILPNCPDGTIDLHQLASSIRGDDEHFPVTRLIALENTHNRCGGRVLPLAYIDAVGALAHARGLKLHIDGARLWNAAVALGESPARLVAAADSVSVCFSKGLAAPVGSAVAGSREWIRRARRMRKQVGGGMRQAGVLAAAAIVALEQMVDRLAEDHAHAQRLAHGLANIDGIRLDPATVETNIVYFDVVKPGWDAHKLSAALAAAGVRMNATAPNRLRAVTHYEITAADIDRTLATIEAVLRA</sequence>
<evidence type="ECO:0000256" key="2">
    <source>
        <dbReference type="ARBA" id="ARBA00006966"/>
    </source>
</evidence>
<evidence type="ECO:0000256" key="5">
    <source>
        <dbReference type="PIRSR" id="PIRSR017617-1"/>
    </source>
</evidence>
<dbReference type="Pfam" id="PF01212">
    <property type="entry name" value="Beta_elim_lyase"/>
    <property type="match status" value="1"/>
</dbReference>
<keyword evidence="4 7" id="KW-0456">Lyase</keyword>
<dbReference type="PANTHER" id="PTHR48097:SF9">
    <property type="entry name" value="L-THREONINE ALDOLASE"/>
    <property type="match status" value="1"/>
</dbReference>
<comment type="caution">
    <text evidence="7">The sequence shown here is derived from an EMBL/GenBank/DDBJ whole genome shotgun (WGS) entry which is preliminary data.</text>
</comment>
<dbReference type="InterPro" id="IPR015424">
    <property type="entry name" value="PyrdxlP-dep_Trfase"/>
</dbReference>
<dbReference type="PIRSF" id="PIRSF017617">
    <property type="entry name" value="Thr_aldolase"/>
    <property type="match status" value="1"/>
</dbReference>
<dbReference type="GO" id="GO:0006567">
    <property type="term" value="P:L-threonine catabolic process"/>
    <property type="evidence" value="ECO:0007669"/>
    <property type="project" value="TreeGrafter"/>
</dbReference>
<dbReference type="FunFam" id="3.40.640.10:FF:000030">
    <property type="entry name" value="Low-specificity L-threonine aldolase"/>
    <property type="match status" value="1"/>
</dbReference>
<name>A0A7C1JV65_9CHLR</name>
<protein>
    <submittedName>
        <fullName evidence="7">Low-specificity L-threonine aldolase</fullName>
        <ecNumber evidence="7">4.1.2.48</ecNumber>
    </submittedName>
</protein>
<dbReference type="EC" id="4.1.2.48" evidence="7"/>
<dbReference type="InterPro" id="IPR023603">
    <property type="entry name" value="Low_specificity_L-TA-like"/>
</dbReference>
<dbReference type="Gene3D" id="3.40.640.10">
    <property type="entry name" value="Type I PLP-dependent aspartate aminotransferase-like (Major domain)"/>
    <property type="match status" value="1"/>
</dbReference>
<keyword evidence="3" id="KW-0663">Pyridoxal phosphate</keyword>
<dbReference type="Gene3D" id="3.90.1150.10">
    <property type="entry name" value="Aspartate Aminotransferase, domain 1"/>
    <property type="match status" value="1"/>
</dbReference>
<proteinExistence type="inferred from homology"/>
<dbReference type="GO" id="GO:0005829">
    <property type="term" value="C:cytosol"/>
    <property type="evidence" value="ECO:0007669"/>
    <property type="project" value="TreeGrafter"/>
</dbReference>
<reference evidence="7" key="1">
    <citation type="journal article" date="2020" name="mSystems">
        <title>Genome- and Community-Level Interaction Insights into Carbon Utilization and Element Cycling Functions of Hydrothermarchaeota in Hydrothermal Sediment.</title>
        <authorList>
            <person name="Zhou Z."/>
            <person name="Liu Y."/>
            <person name="Xu W."/>
            <person name="Pan J."/>
            <person name="Luo Z.H."/>
            <person name="Li M."/>
        </authorList>
    </citation>
    <scope>NUCLEOTIDE SEQUENCE [LARGE SCALE GENOMIC DNA]</scope>
    <source>
        <strain evidence="7">SpSt-289</strain>
    </source>
</reference>
<dbReference type="FunFam" id="3.90.1150.10:FF:000041">
    <property type="entry name" value="Low-specificity L-threonine aldolase"/>
    <property type="match status" value="1"/>
</dbReference>
<evidence type="ECO:0000313" key="7">
    <source>
        <dbReference type="EMBL" id="HDX33427.1"/>
    </source>
</evidence>
<dbReference type="CDD" id="cd06502">
    <property type="entry name" value="TA_like"/>
    <property type="match status" value="1"/>
</dbReference>
<gene>
    <name evidence="7" type="ORF">ENQ20_18375</name>
</gene>
<dbReference type="PANTHER" id="PTHR48097">
    <property type="entry name" value="L-THREONINE ALDOLASE-RELATED"/>
    <property type="match status" value="1"/>
</dbReference>
<accession>A0A7C1JV65</accession>
<dbReference type="GO" id="GO:0008732">
    <property type="term" value="F:L-allo-threonine aldolase activity"/>
    <property type="evidence" value="ECO:0007669"/>
    <property type="project" value="TreeGrafter"/>
</dbReference>